<name>A0A432L9B4_9BACI</name>
<keyword evidence="2 6" id="KW-0694">RNA-binding</keyword>
<keyword evidence="7" id="KW-0175">Coiled coil</keyword>
<dbReference type="NCBIfam" id="NF041568">
    <property type="entry name" value="Jag_EloR"/>
    <property type="match status" value="1"/>
</dbReference>
<keyword evidence="3 6" id="KW-0133">Cell shape</keyword>
<dbReference type="Proteomes" id="UP000287910">
    <property type="component" value="Unassembled WGS sequence"/>
</dbReference>
<dbReference type="AlphaFoldDB" id="A0A432L9B4"/>
<dbReference type="SMART" id="SM00393">
    <property type="entry name" value="R3H"/>
    <property type="match status" value="1"/>
</dbReference>
<evidence type="ECO:0000313" key="9">
    <source>
        <dbReference type="EMBL" id="RUL49465.1"/>
    </source>
</evidence>
<evidence type="ECO:0000256" key="4">
    <source>
        <dbReference type="ARBA" id="ARBA00023186"/>
    </source>
</evidence>
<dbReference type="SUPFAM" id="SSF82708">
    <property type="entry name" value="R3H domain"/>
    <property type="match status" value="1"/>
</dbReference>
<comment type="subunit">
    <text evidence="6">Forms a complex with KhpA.</text>
</comment>
<dbReference type="PANTHER" id="PTHR35800">
    <property type="entry name" value="PROTEIN JAG"/>
    <property type="match status" value="1"/>
</dbReference>
<evidence type="ECO:0000313" key="10">
    <source>
        <dbReference type="Proteomes" id="UP000287910"/>
    </source>
</evidence>
<dbReference type="InterPro" id="IPR034079">
    <property type="entry name" value="R3H_KhpB"/>
</dbReference>
<dbReference type="HAMAP" id="MF_00867">
    <property type="entry name" value="KhpB"/>
    <property type="match status" value="1"/>
</dbReference>
<reference evidence="9 10" key="1">
    <citation type="submission" date="2018-12" db="EMBL/GenBank/DDBJ databases">
        <title>Lysinibacillus antri sp. nov., isolated from a cave soil.</title>
        <authorList>
            <person name="Narsing Rao M.P."/>
            <person name="Zhang H."/>
            <person name="Dong Z.-Y."/>
            <person name="Niu X.-K."/>
            <person name="Zhang K."/>
            <person name="Fang B.-Z."/>
            <person name="Kang Y.-Q."/>
            <person name="Xiao M."/>
            <person name="Li W.-J."/>
        </authorList>
    </citation>
    <scope>NUCLEOTIDE SEQUENCE [LARGE SCALE GENOMIC DNA]</scope>
    <source>
        <strain evidence="9 10">SYSU K30002</strain>
    </source>
</reference>
<keyword evidence="1 6" id="KW-0963">Cytoplasm</keyword>
<dbReference type="GO" id="GO:0008360">
    <property type="term" value="P:regulation of cell shape"/>
    <property type="evidence" value="ECO:0007669"/>
    <property type="project" value="UniProtKB-KW"/>
</dbReference>
<keyword evidence="5 6" id="KW-0961">Cell wall biogenesis/degradation</keyword>
<evidence type="ECO:0000256" key="6">
    <source>
        <dbReference type="HAMAP-Rule" id="MF_00867"/>
    </source>
</evidence>
<dbReference type="InterPro" id="IPR004087">
    <property type="entry name" value="KH_dom"/>
</dbReference>
<dbReference type="InterPro" id="IPR038008">
    <property type="entry name" value="Jag_KH"/>
</dbReference>
<dbReference type="Pfam" id="PF13083">
    <property type="entry name" value="KH_KhpA-B"/>
    <property type="match status" value="1"/>
</dbReference>
<dbReference type="RefSeq" id="WP_126660060.1">
    <property type="nucleotide sequence ID" value="NZ_RYYR01000025.1"/>
</dbReference>
<dbReference type="InterPro" id="IPR038247">
    <property type="entry name" value="Jag_N_dom_sf"/>
</dbReference>
<evidence type="ECO:0000256" key="7">
    <source>
        <dbReference type="SAM" id="Coils"/>
    </source>
</evidence>
<dbReference type="EMBL" id="RYYR01000025">
    <property type="protein sequence ID" value="RUL49465.1"/>
    <property type="molecule type" value="Genomic_DNA"/>
</dbReference>
<dbReference type="InterPro" id="IPR036867">
    <property type="entry name" value="R3H_dom_sf"/>
</dbReference>
<dbReference type="GO" id="GO:0003723">
    <property type="term" value="F:RNA binding"/>
    <property type="evidence" value="ECO:0007669"/>
    <property type="project" value="UniProtKB-UniRule"/>
</dbReference>
<keyword evidence="10" id="KW-1185">Reference proteome</keyword>
<dbReference type="PROSITE" id="PS51061">
    <property type="entry name" value="R3H"/>
    <property type="match status" value="1"/>
</dbReference>
<comment type="subcellular location">
    <subcellularLocation>
        <location evidence="6">Cytoplasm</location>
    </subcellularLocation>
</comment>
<evidence type="ECO:0000256" key="2">
    <source>
        <dbReference type="ARBA" id="ARBA00022884"/>
    </source>
</evidence>
<comment type="caution">
    <text evidence="6">Lacks conserved residue(s) required for the propagation of feature annotation.</text>
</comment>
<dbReference type="Gene3D" id="3.30.1370.50">
    <property type="entry name" value="R3H-like domain"/>
    <property type="match status" value="1"/>
</dbReference>
<dbReference type="Pfam" id="PF01424">
    <property type="entry name" value="R3H"/>
    <property type="match status" value="1"/>
</dbReference>
<dbReference type="SMART" id="SM01245">
    <property type="entry name" value="Jag_N"/>
    <property type="match status" value="1"/>
</dbReference>
<dbReference type="GO" id="GO:0071555">
    <property type="term" value="P:cell wall organization"/>
    <property type="evidence" value="ECO:0007669"/>
    <property type="project" value="UniProtKB-KW"/>
</dbReference>
<comment type="similarity">
    <text evidence="6">Belongs to the KhpB RNA-binding protein family.</text>
</comment>
<comment type="caution">
    <text evidence="9">The sequence shown here is derived from an EMBL/GenBank/DDBJ whole genome shotgun (WGS) entry which is preliminary data.</text>
</comment>
<dbReference type="CDD" id="cd02644">
    <property type="entry name" value="R3H_jag"/>
    <property type="match status" value="1"/>
</dbReference>
<dbReference type="InterPro" id="IPR001374">
    <property type="entry name" value="R3H_dom"/>
</dbReference>
<keyword evidence="4 6" id="KW-0143">Chaperone</keyword>
<evidence type="ECO:0000256" key="5">
    <source>
        <dbReference type="ARBA" id="ARBA00023316"/>
    </source>
</evidence>
<dbReference type="SMART" id="SM00322">
    <property type="entry name" value="KH"/>
    <property type="match status" value="1"/>
</dbReference>
<proteinExistence type="inferred from homology"/>
<evidence type="ECO:0000256" key="1">
    <source>
        <dbReference type="ARBA" id="ARBA00022490"/>
    </source>
</evidence>
<evidence type="ECO:0000259" key="8">
    <source>
        <dbReference type="PROSITE" id="PS51061"/>
    </source>
</evidence>
<organism evidence="9 10">
    <name type="scientific">Lysinibacillus antri</name>
    <dbReference type="NCBI Taxonomy" id="2498145"/>
    <lineage>
        <taxon>Bacteria</taxon>
        <taxon>Bacillati</taxon>
        <taxon>Bacillota</taxon>
        <taxon>Bacilli</taxon>
        <taxon>Bacillales</taxon>
        <taxon>Bacillaceae</taxon>
        <taxon>Lysinibacillus</taxon>
    </lineage>
</organism>
<dbReference type="Gene3D" id="3.30.300.20">
    <property type="match status" value="1"/>
</dbReference>
<dbReference type="CDD" id="cd02414">
    <property type="entry name" value="KH-II_Jag"/>
    <property type="match status" value="1"/>
</dbReference>
<dbReference type="PANTHER" id="PTHR35800:SF1">
    <property type="entry name" value="RNA-BINDING PROTEIN KHPB"/>
    <property type="match status" value="1"/>
</dbReference>
<feature type="domain" description="R3H" evidence="8">
    <location>
        <begin position="190"/>
        <end position="256"/>
    </location>
</feature>
<dbReference type="GO" id="GO:0005737">
    <property type="term" value="C:cytoplasm"/>
    <property type="evidence" value="ECO:0007669"/>
    <property type="project" value="UniProtKB-SubCell"/>
</dbReference>
<gene>
    <name evidence="6" type="primary">khpB</name>
    <name evidence="6" type="synonym">eloR</name>
    <name evidence="9" type="ORF">EK386_15320</name>
</gene>
<dbReference type="InterPro" id="IPR015946">
    <property type="entry name" value="KH_dom-like_a/b"/>
</dbReference>
<evidence type="ECO:0000256" key="3">
    <source>
        <dbReference type="ARBA" id="ARBA00022960"/>
    </source>
</evidence>
<dbReference type="InterPro" id="IPR039247">
    <property type="entry name" value="KhpB"/>
</dbReference>
<dbReference type="GO" id="GO:0009252">
    <property type="term" value="P:peptidoglycan biosynthetic process"/>
    <property type="evidence" value="ECO:0007669"/>
    <property type="project" value="UniProtKB-UniRule"/>
</dbReference>
<comment type="function">
    <text evidence="6">A probable RNA chaperone. Forms a complex with KhpA which binds to cellular RNA and controls its expression. Plays a role in peptidoglycan (PG) homeostasis and cell length regulation.</text>
</comment>
<comment type="domain">
    <text evidence="6">Has an N-terminal Jag-N domain and 2 RNA-binding domains (KH and R3H).</text>
</comment>
<sequence length="256" mass="28889">MKQITQLGASKEEAISLALQNLGVTRDQVEVEVLQEAKKGFLGFGARAAEVRVTVKETQQEEQLVPEIAVEEDLVKVQLEVEEVKEELIELDAEQQEEIHEDELPKVSPVEVAKDYVISIAKDMGIEDLTIYSKVEGKNVLLKLESEKAALLIGKRGSTLNALQQLTQLIVNKSAKSFLLVKLDVEDYRERRQVALEQLAERMADRAIRTGRKVPLEPMPSYERKIIHNALANRIDIETYSEGTEPNRYIVIESVK</sequence>
<dbReference type="InterPro" id="IPR032782">
    <property type="entry name" value="KhpB_N"/>
</dbReference>
<protein>
    <recommendedName>
        <fullName evidence="6">RNA-binding protein KhpB</fullName>
    </recommendedName>
    <alternativeName>
        <fullName evidence="6">RNA-binding protein EloR</fullName>
    </alternativeName>
</protein>
<dbReference type="Pfam" id="PF14804">
    <property type="entry name" value="Jag_N"/>
    <property type="match status" value="1"/>
</dbReference>
<dbReference type="Gene3D" id="3.30.30.80">
    <property type="entry name" value="probable RNA-binding protein from clostridium symbiosum atcc 14940"/>
    <property type="match status" value="1"/>
</dbReference>
<accession>A0A432L9B4</accession>
<feature type="coiled-coil region" evidence="7">
    <location>
        <begin position="67"/>
        <end position="101"/>
    </location>
</feature>